<dbReference type="InterPro" id="IPR029044">
    <property type="entry name" value="Nucleotide-diphossugar_trans"/>
</dbReference>
<evidence type="ECO:0000256" key="1">
    <source>
        <dbReference type="ARBA" id="ARBA00022679"/>
    </source>
</evidence>
<feature type="transmembrane region" description="Helical" evidence="2">
    <location>
        <begin position="26"/>
        <end position="48"/>
    </location>
</feature>
<dbReference type="PANTHER" id="PTHR32385:SF23">
    <property type="entry name" value="NUCLEOTIDE-DIPHOSPHO-SUGAR TRANSFERASE"/>
    <property type="match status" value="1"/>
</dbReference>
<evidence type="ECO:0000256" key="2">
    <source>
        <dbReference type="SAM" id="Phobius"/>
    </source>
</evidence>
<accession>A0A418C813</accession>
<dbReference type="InterPro" id="IPR007402">
    <property type="entry name" value="DUF455"/>
</dbReference>
<dbReference type="InterPro" id="IPR051706">
    <property type="entry name" value="Glycosyltransferase_domain"/>
</dbReference>
<evidence type="ECO:0000313" key="3">
    <source>
        <dbReference type="EMBL" id="RHY67957.1"/>
    </source>
</evidence>
<gene>
    <name evidence="3" type="ORF">DYB34_012689</name>
</gene>
<evidence type="ECO:0008006" key="5">
    <source>
        <dbReference type="Google" id="ProtNLM"/>
    </source>
</evidence>
<keyword evidence="2" id="KW-0472">Membrane</keyword>
<dbReference type="Proteomes" id="UP000283543">
    <property type="component" value="Unassembled WGS sequence"/>
</dbReference>
<keyword evidence="2" id="KW-1133">Transmembrane helix</keyword>
<comment type="caution">
    <text evidence="3">The sequence shown here is derived from an EMBL/GenBank/DDBJ whole genome shotgun (WGS) entry which is preliminary data.</text>
</comment>
<proteinExistence type="predicted"/>
<feature type="non-terminal residue" evidence="3">
    <location>
        <position position="610"/>
    </location>
</feature>
<dbReference type="Pfam" id="PF04305">
    <property type="entry name" value="DUF455"/>
    <property type="match status" value="1"/>
</dbReference>
<dbReference type="VEuPathDB" id="FungiDB:H257_08710"/>
<dbReference type="SUPFAM" id="SSF47240">
    <property type="entry name" value="Ferritin-like"/>
    <property type="match status" value="1"/>
</dbReference>
<reference evidence="3 4" key="1">
    <citation type="submission" date="2018-08" db="EMBL/GenBank/DDBJ databases">
        <title>Aphanomyces genome sequencing and annotation.</title>
        <authorList>
            <person name="Minardi D."/>
            <person name="Oidtmann B."/>
            <person name="Van Der Giezen M."/>
            <person name="Studholme D.J."/>
        </authorList>
    </citation>
    <scope>NUCLEOTIDE SEQUENCE [LARGE SCALE GENOMIC DNA]</scope>
    <source>
        <strain evidence="3 4">Si</strain>
    </source>
</reference>
<name>A0A418C813_APHAT</name>
<sequence length="610" mass="68460">MTTLKPAPLPASSSSTCSSRVWLRRVYAVAVLGIGTCVVMWLSVLGHFGSVFRELPSSESIGVRLAANETHVFVSSQSNGTIPKLIHQSWKTANHIPSKFSPWMQSWRVHNPTWSYMFWDDVDNLNLFEIHYPKYASVARQVGKIHLADMTRYALLHHYGGVYADGDFESLKPFDDLMHMDLFLSFEPLAHSVLLEGATSPVLCNAILASIPGHPFWLEVLDNILATFDGGNHQDPVSLTGPRMVQHTMTNHDRAGANLNQYGIVLLDEEYFYPEVAYWNMDNLRRKCTQNQSQSVQQACAWLSEFPNGRYTNNTHAVHHWQCTWCRGDDTASYVSLQDIFPNQDIRRPVLKHHFNMAGSSTIHTERLDENAAVASSVDVTTDLSSRSLISCAIEVLTTSCAFAKASKTHAFATAWQSGEMTAIMGPLDVLGSVPDAPSRPDYVRIVGKKEKVKQGNRKAFAHRYTQTDTDSASSSQYPHSIRSVAHAESYAIDLMWDMICRFGPSNDMPRSFYDDFVRIALEESRHFTSWATRLLDFDSFYGDLPGHDGLWDSAADTADDVLARLALVHLVHEARGLDTYPMAVARFTKCRDDTTLTFMAKNHAEEVTH</sequence>
<dbReference type="SUPFAM" id="SSF53448">
    <property type="entry name" value="Nucleotide-diphospho-sugar transferases"/>
    <property type="match status" value="1"/>
</dbReference>
<protein>
    <recommendedName>
        <fullName evidence="5">Alpha 1,4-glycosyltransferase domain-containing protein</fullName>
    </recommendedName>
</protein>
<dbReference type="InterPro" id="IPR009078">
    <property type="entry name" value="Ferritin-like_SF"/>
</dbReference>
<keyword evidence="1" id="KW-0808">Transferase</keyword>
<dbReference type="GO" id="GO:0016020">
    <property type="term" value="C:membrane"/>
    <property type="evidence" value="ECO:0007669"/>
    <property type="project" value="GOC"/>
</dbReference>
<dbReference type="CDD" id="cd00657">
    <property type="entry name" value="Ferritin_like"/>
    <property type="match status" value="1"/>
</dbReference>
<dbReference type="Gene3D" id="3.90.550.20">
    <property type="match status" value="1"/>
</dbReference>
<dbReference type="EMBL" id="QUTB01003453">
    <property type="protein sequence ID" value="RHY67957.1"/>
    <property type="molecule type" value="Genomic_DNA"/>
</dbReference>
<dbReference type="AlphaFoldDB" id="A0A418C813"/>
<dbReference type="InterPro" id="IPR007577">
    <property type="entry name" value="GlycoTrfase_DXD_sugar-bd_CS"/>
</dbReference>
<evidence type="ECO:0000313" key="4">
    <source>
        <dbReference type="Proteomes" id="UP000283543"/>
    </source>
</evidence>
<dbReference type="PANTHER" id="PTHR32385">
    <property type="entry name" value="MANNOSYL PHOSPHORYLINOSITOL CERAMIDE SYNTHASE"/>
    <property type="match status" value="1"/>
</dbReference>
<dbReference type="Pfam" id="PF04488">
    <property type="entry name" value="Gly_transf_sug"/>
    <property type="match status" value="1"/>
</dbReference>
<dbReference type="GO" id="GO:0000030">
    <property type="term" value="F:mannosyltransferase activity"/>
    <property type="evidence" value="ECO:0007669"/>
    <property type="project" value="TreeGrafter"/>
</dbReference>
<keyword evidence="2" id="KW-0812">Transmembrane</keyword>
<organism evidence="3 4">
    <name type="scientific">Aphanomyces astaci</name>
    <name type="common">Crayfish plague agent</name>
    <dbReference type="NCBI Taxonomy" id="112090"/>
    <lineage>
        <taxon>Eukaryota</taxon>
        <taxon>Sar</taxon>
        <taxon>Stramenopiles</taxon>
        <taxon>Oomycota</taxon>
        <taxon>Saprolegniomycetes</taxon>
        <taxon>Saprolegniales</taxon>
        <taxon>Verrucalvaceae</taxon>
        <taxon>Aphanomyces</taxon>
    </lineage>
</organism>
<dbReference type="GO" id="GO:0051999">
    <property type="term" value="P:mannosyl-inositol phosphorylceramide biosynthetic process"/>
    <property type="evidence" value="ECO:0007669"/>
    <property type="project" value="TreeGrafter"/>
</dbReference>
<dbReference type="VEuPathDB" id="FungiDB:H257_10944"/>